<dbReference type="SMART" id="SM00089">
    <property type="entry name" value="PKD"/>
    <property type="match status" value="4"/>
</dbReference>
<evidence type="ECO:0000313" key="4">
    <source>
        <dbReference type="Proteomes" id="UP001285263"/>
    </source>
</evidence>
<dbReference type="Proteomes" id="UP001285263">
    <property type="component" value="Unassembled WGS sequence"/>
</dbReference>
<feature type="domain" description="PKD/Chitinase" evidence="2">
    <location>
        <begin position="261"/>
        <end position="346"/>
    </location>
</feature>
<dbReference type="Pfam" id="PF22352">
    <property type="entry name" value="K319L-like_PKD"/>
    <property type="match status" value="2"/>
</dbReference>
<evidence type="ECO:0000256" key="1">
    <source>
        <dbReference type="SAM" id="SignalP"/>
    </source>
</evidence>
<dbReference type="SUPFAM" id="SSF49299">
    <property type="entry name" value="PKD domain"/>
    <property type="match status" value="2"/>
</dbReference>
<feature type="domain" description="PKD/Chitinase" evidence="2">
    <location>
        <begin position="358"/>
        <end position="449"/>
    </location>
</feature>
<evidence type="ECO:0000259" key="2">
    <source>
        <dbReference type="SMART" id="SM00089"/>
    </source>
</evidence>
<proteinExistence type="predicted"/>
<name>A0ABU5DHK3_9BURK</name>
<feature type="domain" description="PKD/Chitinase" evidence="2">
    <location>
        <begin position="50"/>
        <end position="140"/>
    </location>
</feature>
<dbReference type="PANTHER" id="PTHR46182">
    <property type="entry name" value="FI19480P1"/>
    <property type="match status" value="1"/>
</dbReference>
<protein>
    <submittedName>
        <fullName evidence="3">PKD domain-containing protein</fullName>
    </submittedName>
</protein>
<comment type="caution">
    <text evidence="3">The sequence shown here is derived from an EMBL/GenBank/DDBJ whole genome shotgun (WGS) entry which is preliminary data.</text>
</comment>
<dbReference type="InterPro" id="IPR013783">
    <property type="entry name" value="Ig-like_fold"/>
</dbReference>
<keyword evidence="1" id="KW-0732">Signal</keyword>
<evidence type="ECO:0000313" key="3">
    <source>
        <dbReference type="EMBL" id="MDY0745757.1"/>
    </source>
</evidence>
<gene>
    <name evidence="3" type="ORF">SNE35_14650</name>
</gene>
<dbReference type="InterPro" id="IPR029865">
    <property type="entry name" value="KIAA0319-like"/>
</dbReference>
<dbReference type="PROSITE" id="PS51257">
    <property type="entry name" value="PROKAR_LIPOPROTEIN"/>
    <property type="match status" value="1"/>
</dbReference>
<accession>A0ABU5DHK3</accession>
<reference evidence="3 4" key="1">
    <citation type="submission" date="2023-11" db="EMBL/GenBank/DDBJ databases">
        <title>Paucibacter sp. nov., isolated from fresh soil in Korea.</title>
        <authorList>
            <person name="Le N.T.T."/>
        </authorList>
    </citation>
    <scope>NUCLEOTIDE SEQUENCE [LARGE SCALE GENOMIC DNA]</scope>
    <source>
        <strain evidence="3 4">R3-3</strain>
    </source>
</reference>
<dbReference type="EMBL" id="JAXCLA010000004">
    <property type="protein sequence ID" value="MDY0745757.1"/>
    <property type="molecule type" value="Genomic_DNA"/>
</dbReference>
<feature type="domain" description="PKD/Chitinase" evidence="2">
    <location>
        <begin position="452"/>
        <end position="537"/>
    </location>
</feature>
<organism evidence="3 4">
    <name type="scientific">Roseateles agri</name>
    <dbReference type="NCBI Taxonomy" id="3098619"/>
    <lineage>
        <taxon>Bacteria</taxon>
        <taxon>Pseudomonadati</taxon>
        <taxon>Pseudomonadota</taxon>
        <taxon>Betaproteobacteria</taxon>
        <taxon>Burkholderiales</taxon>
        <taxon>Sphaerotilaceae</taxon>
        <taxon>Roseateles</taxon>
    </lineage>
</organism>
<dbReference type="Gene3D" id="2.60.40.10">
    <property type="entry name" value="Immunoglobulins"/>
    <property type="match status" value="5"/>
</dbReference>
<feature type="chain" id="PRO_5046984013" evidence="1">
    <location>
        <begin position="20"/>
        <end position="857"/>
    </location>
</feature>
<dbReference type="InterPro" id="IPR022409">
    <property type="entry name" value="PKD/Chitinase_dom"/>
</dbReference>
<keyword evidence="4" id="KW-1185">Reference proteome</keyword>
<dbReference type="InterPro" id="IPR035986">
    <property type="entry name" value="PKD_dom_sf"/>
</dbReference>
<feature type="signal peptide" evidence="1">
    <location>
        <begin position="1"/>
        <end position="19"/>
    </location>
</feature>
<dbReference type="RefSeq" id="WP_320423651.1">
    <property type="nucleotide sequence ID" value="NZ_JAXCLA010000004.1"/>
</dbReference>
<dbReference type="SUPFAM" id="SSF63829">
    <property type="entry name" value="Calcium-dependent phosphotriesterase"/>
    <property type="match status" value="1"/>
</dbReference>
<dbReference type="PANTHER" id="PTHR46182:SF2">
    <property type="entry name" value="FI19480P1"/>
    <property type="match status" value="1"/>
</dbReference>
<sequence>MLLRVRGALVAIAIGFLSACGGGGGGSGSGDEGPKAINHAPQAIAQAAGDVAMEGGQIGATLGGTVRLDAGASTDADNDALSYQWTLTSQPMGGNAPASLTGVKLEWQPNQLGTYVFSLTVTDLQGASNSQSLSVVVNNRAPAAVVTAQFTATPYTAPTRTVPIGAVVALDASGSQTPDGHALTVTYALVQYPITSSASLNTTSNATTSFLADAAGEYRVKVTGTDAMGDSFESTYVYVASDQAPRPVIVTSIADLHDGGGTDVKASLGTDVLLNGSAIDSTWLPVSFTWQMTSRPSGSATTLNGSSGAASGFTPDVLGDYVVTLTAKDMLGAASTYVTTVHVNSILPLANIVATTASSGLTNARTLTVPMGTTLTLDGSGSSDAASGPLTYNWILVSDPNNTWGYLRGVNAKLTETPAIAGTWVYRLRVTNSSGAYSEQDIHINVVNRSLITVVDRSSITVKLGNSAALSAALSSSATGGTLHFQWSVDAKPVASTAALSSSSSAVSFTPDTAGTYVVAVRVDDGLESQIGYVAIKAVAAFSGPVALNFVPKESRYSRGLDKAVMISNSPVPSLRIVDPFNGVVRTVLLPKPTWRLKLSPDGRLAAVMHSDGYSLLDIDTATLLKTASSTLNPETIDVANTGVVWMLTCCSAPSTVYYESFDGRTGLHLDSTLSGPVHSSSSIDTIYADRFNAILGQDSFGWYYTVDPVTGKFQSYGQLQIQVQGQVPLVMSEDETLVFAASGLVYDTASQSPIASLFDTNSQHLQVQSLSYWGPARETFVIAQSPGATDWPASYERFTGAAFIPAADVPLPLVNGAQSYGIQVFHSAVGVPVALVQTGSASKSATSGVSYFLVTP</sequence>